<name>A0A0C2Y9P7_HEBCY</name>
<dbReference type="Proteomes" id="UP000053424">
    <property type="component" value="Unassembled WGS sequence"/>
</dbReference>
<keyword evidence="2" id="KW-1185">Reference proteome</keyword>
<gene>
    <name evidence="1" type="ORF">M413DRAFT_30674</name>
</gene>
<reference evidence="1 2" key="1">
    <citation type="submission" date="2014-04" db="EMBL/GenBank/DDBJ databases">
        <authorList>
            <consortium name="DOE Joint Genome Institute"/>
            <person name="Kuo A."/>
            <person name="Gay G."/>
            <person name="Dore J."/>
            <person name="Kohler A."/>
            <person name="Nagy L.G."/>
            <person name="Floudas D."/>
            <person name="Copeland A."/>
            <person name="Barry K.W."/>
            <person name="Cichocki N."/>
            <person name="Veneault-Fourrey C."/>
            <person name="LaButti K."/>
            <person name="Lindquist E.A."/>
            <person name="Lipzen A."/>
            <person name="Lundell T."/>
            <person name="Morin E."/>
            <person name="Murat C."/>
            <person name="Sun H."/>
            <person name="Tunlid A."/>
            <person name="Henrissat B."/>
            <person name="Grigoriev I.V."/>
            <person name="Hibbett D.S."/>
            <person name="Martin F."/>
            <person name="Nordberg H.P."/>
            <person name="Cantor M.N."/>
            <person name="Hua S.X."/>
        </authorList>
    </citation>
    <scope>NUCLEOTIDE SEQUENCE [LARGE SCALE GENOMIC DNA]</scope>
    <source>
        <strain evidence="2">h7</strain>
    </source>
</reference>
<sequence>MDAFPLELLHLIVAFTGRKDLPSLARTCSALLNPSRQELYRQVTLRSDAHLKYTLSLLMREDISKRVIELHILGFSPFIQPNGPASFEMMKGLRNLATLSIQNCPATFSTVADQGVFQQVLTTYCPSLKNIRVVKSGFIGSQLLLGGLQNIIWEEDQGPFSSLALSLLSSSISTLTHLSVPSASTGDTTHIMSFCSLRFPQLSVLVIEPWVEDELTSVHSLVAGFNQFLSEHSSIYHLELGCCDLGCCLIELDDAYMTEEFLPELRTFKGHVRNIEKLASGRCQSLTKVKTLIAGWFDDDFFPEDFSDILDRDGVFSVLEEFVFKTSEVLEGEPEPFLEWMECLANASPLLRVWRGSLPPTMSLNLLIQVFSRFRNIREIEIFSWTVPEPDQETLKIDAARAVAAHCRYLQSFYFRDAAGIPKVMNFVRDHEVNGAISSSILSTVEE</sequence>
<protein>
    <recommendedName>
        <fullName evidence="3">F-box domain-containing protein</fullName>
    </recommendedName>
</protein>
<dbReference type="OrthoDB" id="3067038at2759"/>
<dbReference type="HOGENOM" id="CLU_612583_0_0_1"/>
<dbReference type="EMBL" id="KN831795">
    <property type="protein sequence ID" value="KIM37747.1"/>
    <property type="molecule type" value="Genomic_DNA"/>
</dbReference>
<accession>A0A0C2Y9P7</accession>
<proteinExistence type="predicted"/>
<evidence type="ECO:0008006" key="3">
    <source>
        <dbReference type="Google" id="ProtNLM"/>
    </source>
</evidence>
<evidence type="ECO:0000313" key="1">
    <source>
        <dbReference type="EMBL" id="KIM37747.1"/>
    </source>
</evidence>
<evidence type="ECO:0000313" key="2">
    <source>
        <dbReference type="Proteomes" id="UP000053424"/>
    </source>
</evidence>
<reference evidence="2" key="2">
    <citation type="submission" date="2015-01" db="EMBL/GenBank/DDBJ databases">
        <title>Evolutionary Origins and Diversification of the Mycorrhizal Mutualists.</title>
        <authorList>
            <consortium name="DOE Joint Genome Institute"/>
            <consortium name="Mycorrhizal Genomics Consortium"/>
            <person name="Kohler A."/>
            <person name="Kuo A."/>
            <person name="Nagy L.G."/>
            <person name="Floudas D."/>
            <person name="Copeland A."/>
            <person name="Barry K.W."/>
            <person name="Cichocki N."/>
            <person name="Veneault-Fourrey C."/>
            <person name="LaButti K."/>
            <person name="Lindquist E.A."/>
            <person name="Lipzen A."/>
            <person name="Lundell T."/>
            <person name="Morin E."/>
            <person name="Murat C."/>
            <person name="Riley R."/>
            <person name="Ohm R."/>
            <person name="Sun H."/>
            <person name="Tunlid A."/>
            <person name="Henrissat B."/>
            <person name="Grigoriev I.V."/>
            <person name="Hibbett D.S."/>
            <person name="Martin F."/>
        </authorList>
    </citation>
    <scope>NUCLEOTIDE SEQUENCE [LARGE SCALE GENOMIC DNA]</scope>
    <source>
        <strain evidence="2">h7</strain>
    </source>
</reference>
<organism evidence="1 2">
    <name type="scientific">Hebeloma cylindrosporum</name>
    <dbReference type="NCBI Taxonomy" id="76867"/>
    <lineage>
        <taxon>Eukaryota</taxon>
        <taxon>Fungi</taxon>
        <taxon>Dikarya</taxon>
        <taxon>Basidiomycota</taxon>
        <taxon>Agaricomycotina</taxon>
        <taxon>Agaricomycetes</taxon>
        <taxon>Agaricomycetidae</taxon>
        <taxon>Agaricales</taxon>
        <taxon>Agaricineae</taxon>
        <taxon>Hymenogastraceae</taxon>
        <taxon>Hebeloma</taxon>
    </lineage>
</organism>
<dbReference type="AlphaFoldDB" id="A0A0C2Y9P7"/>